<organism evidence="2 3">
    <name type="scientific">Vecturithrix granuli</name>
    <dbReference type="NCBI Taxonomy" id="1499967"/>
    <lineage>
        <taxon>Bacteria</taxon>
        <taxon>Candidatus Moduliflexota</taxon>
        <taxon>Candidatus Vecturitrichia</taxon>
        <taxon>Candidatus Vecturitrichales</taxon>
        <taxon>Candidatus Vecturitrichaceae</taxon>
        <taxon>Candidatus Vecturithrix</taxon>
    </lineage>
</organism>
<accession>A0A081C0G3</accession>
<dbReference type="EMBL" id="DF820466">
    <property type="protein sequence ID" value="GAK58068.1"/>
    <property type="molecule type" value="Genomic_DNA"/>
</dbReference>
<feature type="transmembrane region" description="Helical" evidence="1">
    <location>
        <begin position="113"/>
        <end position="132"/>
    </location>
</feature>
<dbReference type="STRING" id="1499967.U27_05041"/>
<evidence type="ECO:0000313" key="3">
    <source>
        <dbReference type="Proteomes" id="UP000030661"/>
    </source>
</evidence>
<keyword evidence="1" id="KW-1133">Transmembrane helix</keyword>
<gene>
    <name evidence="2" type="ORF">U27_05041</name>
</gene>
<dbReference type="HOGENOM" id="CLU_1632120_0_0_0"/>
<keyword evidence="1" id="KW-0472">Membrane</keyword>
<dbReference type="PROSITE" id="PS51257">
    <property type="entry name" value="PROKAR_LIPOPROTEIN"/>
    <property type="match status" value="1"/>
</dbReference>
<proteinExistence type="predicted"/>
<evidence type="ECO:0000256" key="1">
    <source>
        <dbReference type="SAM" id="Phobius"/>
    </source>
</evidence>
<name>A0A081C0G3_VECG1</name>
<reference evidence="2 3" key="1">
    <citation type="journal article" date="2015" name="PeerJ">
        <title>First genomic representation of candidate bacterial phylum KSB3 points to enhanced environmental sensing as a trigger of wastewater bulking.</title>
        <authorList>
            <person name="Sekiguchi Y."/>
            <person name="Ohashi A."/>
            <person name="Parks D.H."/>
            <person name="Yamauchi T."/>
            <person name="Tyson G.W."/>
            <person name="Hugenholtz P."/>
        </authorList>
    </citation>
    <scope>NUCLEOTIDE SEQUENCE [LARGE SCALE GENOMIC DNA]</scope>
</reference>
<keyword evidence="3" id="KW-1185">Reference proteome</keyword>
<feature type="transmembrane region" description="Helical" evidence="1">
    <location>
        <begin position="12"/>
        <end position="44"/>
    </location>
</feature>
<protein>
    <submittedName>
        <fullName evidence="2">Uncharacterized protein</fullName>
    </submittedName>
</protein>
<keyword evidence="1" id="KW-0812">Transmembrane</keyword>
<feature type="transmembrane region" description="Helical" evidence="1">
    <location>
        <begin position="51"/>
        <end position="69"/>
    </location>
</feature>
<evidence type="ECO:0000313" key="2">
    <source>
        <dbReference type="EMBL" id="GAK58068.1"/>
    </source>
</evidence>
<dbReference type="Proteomes" id="UP000030661">
    <property type="component" value="Unassembled WGS sequence"/>
</dbReference>
<feature type="transmembrane region" description="Helical" evidence="1">
    <location>
        <begin position="138"/>
        <end position="158"/>
    </location>
</feature>
<sequence>MTWTFRLLRYAIVLAAGSLTLGCLLSGLWAGVFLSALLGALWWVEVPRTREWTGTLLFLGYVLIAAVGVKWKVGIGWLLFGVLWSLSAWDLQHFEHRLRFAEQQAVPALERAHLRRLISVNVLSVVLTIVALTLRVKIGFGVLLLLTAMIIVSLNQFYRHYL</sequence>
<dbReference type="AlphaFoldDB" id="A0A081C0G3"/>